<dbReference type="Pfam" id="PF00106">
    <property type="entry name" value="adh_short"/>
    <property type="match status" value="1"/>
</dbReference>
<evidence type="ECO:0000256" key="3">
    <source>
        <dbReference type="RuleBase" id="RU000363"/>
    </source>
</evidence>
<dbReference type="PRINTS" id="PR00081">
    <property type="entry name" value="GDHRDH"/>
</dbReference>
<evidence type="ECO:0000256" key="1">
    <source>
        <dbReference type="ARBA" id="ARBA00006484"/>
    </source>
</evidence>
<accession>A0ABR1PIT3</accession>
<reference evidence="4 5" key="1">
    <citation type="submission" date="2024-02" db="EMBL/GenBank/DDBJ databases">
        <title>De novo assembly and annotation of 12 fungi associated with fruit tree decline syndrome in Ontario, Canada.</title>
        <authorList>
            <person name="Sulman M."/>
            <person name="Ellouze W."/>
            <person name="Ilyukhin E."/>
        </authorList>
    </citation>
    <scope>NUCLEOTIDE SEQUENCE [LARGE SCALE GENOMIC DNA]</scope>
    <source>
        <strain evidence="4 5">M169</strain>
    </source>
</reference>
<evidence type="ECO:0000313" key="5">
    <source>
        <dbReference type="Proteomes" id="UP001430848"/>
    </source>
</evidence>
<dbReference type="PANTHER" id="PTHR44229">
    <property type="entry name" value="15-HYDROXYPROSTAGLANDIN DEHYDROGENASE [NAD(+)]"/>
    <property type="match status" value="1"/>
</dbReference>
<sequence>MSYETKGKYAIVTGAGSGINLAFAEKLLEKGCSVMLADLKLRPEAEEVLLKYTNKEAGKPSAVFQKVDLADWGQISSLWKAALETFPQIDIVCNGAGIYEPPGSSFWHAPGISPLAQDREDANPGQYKSFAVNTAAPIRVAQLAIDYWLQNRHVQGNIIWIASLGAYVHSLHVPIYLASKAAIASFVRSVGVLKKHFGIRNAAICPGRVHVSKTFTHPVWTKGPRILTIGLYKTPLFGDEGRPNELGMTPEQCASVMMRVLTEPQYGDGNIVEAMMVGTKEDSRINIREVPMEALYPTTATFSDKNYLVEEETKIVKQLQEQGMR</sequence>
<evidence type="ECO:0000313" key="4">
    <source>
        <dbReference type="EMBL" id="KAK7737573.1"/>
    </source>
</evidence>
<proteinExistence type="inferred from homology"/>
<name>A0ABR1PIT3_DIAER</name>
<dbReference type="EMBL" id="JAKNSF020000007">
    <property type="protein sequence ID" value="KAK7737573.1"/>
    <property type="molecule type" value="Genomic_DNA"/>
</dbReference>
<evidence type="ECO:0000256" key="2">
    <source>
        <dbReference type="ARBA" id="ARBA00023002"/>
    </source>
</evidence>
<dbReference type="PRINTS" id="PR00080">
    <property type="entry name" value="SDRFAMILY"/>
</dbReference>
<dbReference type="Gene3D" id="3.40.50.720">
    <property type="entry name" value="NAD(P)-binding Rossmann-like Domain"/>
    <property type="match status" value="1"/>
</dbReference>
<protein>
    <submittedName>
        <fullName evidence="4">Uncharacterized protein</fullName>
    </submittedName>
</protein>
<dbReference type="Proteomes" id="UP001430848">
    <property type="component" value="Unassembled WGS sequence"/>
</dbReference>
<keyword evidence="2" id="KW-0560">Oxidoreductase</keyword>
<comment type="similarity">
    <text evidence="1 3">Belongs to the short-chain dehydrogenases/reductases (SDR) family.</text>
</comment>
<organism evidence="4 5">
    <name type="scientific">Diaporthe eres</name>
    <name type="common">Phomopsis oblonga</name>
    <dbReference type="NCBI Taxonomy" id="83184"/>
    <lineage>
        <taxon>Eukaryota</taxon>
        <taxon>Fungi</taxon>
        <taxon>Dikarya</taxon>
        <taxon>Ascomycota</taxon>
        <taxon>Pezizomycotina</taxon>
        <taxon>Sordariomycetes</taxon>
        <taxon>Sordariomycetidae</taxon>
        <taxon>Diaporthales</taxon>
        <taxon>Diaporthaceae</taxon>
        <taxon>Diaporthe</taxon>
        <taxon>Diaporthe eres species complex</taxon>
    </lineage>
</organism>
<dbReference type="InterPro" id="IPR036291">
    <property type="entry name" value="NAD(P)-bd_dom_sf"/>
</dbReference>
<comment type="caution">
    <text evidence="4">The sequence shown here is derived from an EMBL/GenBank/DDBJ whole genome shotgun (WGS) entry which is preliminary data.</text>
</comment>
<gene>
    <name evidence="4" type="ORF">SLS63_002702</name>
</gene>
<keyword evidence="5" id="KW-1185">Reference proteome</keyword>
<dbReference type="SUPFAM" id="SSF51735">
    <property type="entry name" value="NAD(P)-binding Rossmann-fold domains"/>
    <property type="match status" value="1"/>
</dbReference>
<dbReference type="PANTHER" id="PTHR44229:SF4">
    <property type="entry name" value="15-HYDROXYPROSTAGLANDIN DEHYDROGENASE [NAD(+)]"/>
    <property type="match status" value="1"/>
</dbReference>
<dbReference type="InterPro" id="IPR002347">
    <property type="entry name" value="SDR_fam"/>
</dbReference>